<sequence length="276" mass="28580">MPAWVEATGMPVASANSARAASARLWRTPPPATTRGAAGGADQADGGGEFGRVGLGPPYRPGPLGEELLRPVVRLGLHVLRQGEGDRAGLDRVGEHPHRLQRRRDQRLRAGDPVEVPGDRAQAVVDGHVARVGHLQLLQHRVGGAGGEAVAGQQQHRQVVDGGQGGTGDQVGGAGPDGGGHRVRGEPVAVPGVADGRVHHGLLVAALVVRHHVGVLHQRLADPGDVAVAEDAPGGPDEPLPHAVPLGVLGGQEPHQRLRDRQPHRRGHRCPSVSSG</sequence>
<feature type="region of interest" description="Disordered" evidence="1">
    <location>
        <begin position="1"/>
        <end position="54"/>
    </location>
</feature>
<dbReference type="EMBL" id="BMWH01000004">
    <property type="protein sequence ID" value="GGZ78694.1"/>
    <property type="molecule type" value="Genomic_DNA"/>
</dbReference>
<proteinExistence type="predicted"/>
<comment type="caution">
    <text evidence="2">The sequence shown here is derived from an EMBL/GenBank/DDBJ whole genome shotgun (WGS) entry which is preliminary data.</text>
</comment>
<dbReference type="AlphaFoldDB" id="A0A918V7H0"/>
<feature type="compositionally biased region" description="Low complexity" evidence="1">
    <location>
        <begin position="13"/>
        <end position="24"/>
    </location>
</feature>
<feature type="region of interest" description="Disordered" evidence="1">
    <location>
        <begin position="226"/>
        <end position="276"/>
    </location>
</feature>
<gene>
    <name evidence="2" type="ORF">GCM10010389_15290</name>
</gene>
<reference evidence="2" key="1">
    <citation type="journal article" date="2014" name="Int. J. Syst. Evol. Microbiol.">
        <title>Complete genome sequence of Corynebacterium casei LMG S-19264T (=DSM 44701T), isolated from a smear-ripened cheese.</title>
        <authorList>
            <consortium name="US DOE Joint Genome Institute (JGI-PGF)"/>
            <person name="Walter F."/>
            <person name="Albersmeier A."/>
            <person name="Kalinowski J."/>
            <person name="Ruckert C."/>
        </authorList>
    </citation>
    <scope>NUCLEOTIDE SEQUENCE</scope>
    <source>
        <strain evidence="2">JCM 5016</strain>
    </source>
</reference>
<evidence type="ECO:0000313" key="2">
    <source>
        <dbReference type="EMBL" id="GGZ78694.1"/>
    </source>
</evidence>
<name>A0A918V7H0_9ACTN</name>
<feature type="region of interest" description="Disordered" evidence="1">
    <location>
        <begin position="146"/>
        <end position="187"/>
    </location>
</feature>
<feature type="compositionally biased region" description="Gly residues" evidence="1">
    <location>
        <begin position="45"/>
        <end position="54"/>
    </location>
</feature>
<evidence type="ECO:0000256" key="1">
    <source>
        <dbReference type="SAM" id="MobiDB-lite"/>
    </source>
</evidence>
<reference evidence="2" key="2">
    <citation type="submission" date="2020-09" db="EMBL/GenBank/DDBJ databases">
        <authorList>
            <person name="Sun Q."/>
            <person name="Ohkuma M."/>
        </authorList>
    </citation>
    <scope>NUCLEOTIDE SEQUENCE</scope>
    <source>
        <strain evidence="2">JCM 5016</strain>
    </source>
</reference>
<dbReference type="Proteomes" id="UP000623010">
    <property type="component" value="Unassembled WGS sequence"/>
</dbReference>
<accession>A0A918V7H0</accession>
<feature type="compositionally biased region" description="Low complexity" evidence="1">
    <location>
        <begin position="33"/>
        <end position="44"/>
    </location>
</feature>
<evidence type="ECO:0000313" key="3">
    <source>
        <dbReference type="Proteomes" id="UP000623010"/>
    </source>
</evidence>
<organism evidence="2 3">
    <name type="scientific">Streptomyces echinoruber</name>
    <dbReference type="NCBI Taxonomy" id="68898"/>
    <lineage>
        <taxon>Bacteria</taxon>
        <taxon>Bacillati</taxon>
        <taxon>Actinomycetota</taxon>
        <taxon>Actinomycetes</taxon>
        <taxon>Kitasatosporales</taxon>
        <taxon>Streptomycetaceae</taxon>
        <taxon>Streptomyces</taxon>
    </lineage>
</organism>
<feature type="compositionally biased region" description="Low complexity" evidence="1">
    <location>
        <begin position="150"/>
        <end position="161"/>
    </location>
</feature>
<keyword evidence="3" id="KW-1185">Reference proteome</keyword>
<feature type="compositionally biased region" description="Gly residues" evidence="1">
    <location>
        <begin position="162"/>
        <end position="178"/>
    </location>
</feature>
<protein>
    <submittedName>
        <fullName evidence="2">Uncharacterized protein</fullName>
    </submittedName>
</protein>